<dbReference type="Proteomes" id="UP000886874">
    <property type="component" value="Unassembled WGS sequence"/>
</dbReference>
<protein>
    <submittedName>
        <fullName evidence="4">G5 domain-containing protein</fullName>
    </submittedName>
</protein>
<name>A0A9D1CPI3_9FIRM</name>
<comment type="caution">
    <text evidence="4">The sequence shown here is derived from an EMBL/GenBank/DDBJ whole genome shotgun (WGS) entry which is preliminary data.</text>
</comment>
<feature type="signal peptide" evidence="2">
    <location>
        <begin position="1"/>
        <end position="40"/>
    </location>
</feature>
<dbReference type="InterPro" id="IPR036908">
    <property type="entry name" value="RlpA-like_sf"/>
</dbReference>
<dbReference type="PANTHER" id="PTHR39160:SF4">
    <property type="entry name" value="RESUSCITATION-PROMOTING FACTOR RPFB"/>
    <property type="match status" value="1"/>
</dbReference>
<evidence type="ECO:0000256" key="2">
    <source>
        <dbReference type="SAM" id="SignalP"/>
    </source>
</evidence>
<dbReference type="CDD" id="cd22786">
    <property type="entry name" value="DPBB_YuiC-like"/>
    <property type="match status" value="1"/>
</dbReference>
<dbReference type="Gene3D" id="2.40.40.10">
    <property type="entry name" value="RlpA-like domain"/>
    <property type="match status" value="1"/>
</dbReference>
<dbReference type="Gene3D" id="2.20.230.10">
    <property type="entry name" value="Resuscitation-promoting factor rpfb"/>
    <property type="match status" value="1"/>
</dbReference>
<dbReference type="InterPro" id="IPR007137">
    <property type="entry name" value="DUF348"/>
</dbReference>
<feature type="chain" id="PRO_5039542276" evidence="2">
    <location>
        <begin position="41"/>
        <end position="374"/>
    </location>
</feature>
<proteinExistence type="predicted"/>
<dbReference type="SUPFAM" id="SSF50685">
    <property type="entry name" value="Barwin-like endoglucanases"/>
    <property type="match status" value="1"/>
</dbReference>
<dbReference type="InterPro" id="IPR010611">
    <property type="entry name" value="3D_dom"/>
</dbReference>
<evidence type="ECO:0000256" key="1">
    <source>
        <dbReference type="ARBA" id="ARBA00022729"/>
    </source>
</evidence>
<dbReference type="AlphaFoldDB" id="A0A9D1CPI3"/>
<gene>
    <name evidence="4" type="ORF">IAA67_03885</name>
</gene>
<dbReference type="InterPro" id="IPR051933">
    <property type="entry name" value="Resuscitation_pf_RpfB"/>
</dbReference>
<dbReference type="EMBL" id="DVFN01000057">
    <property type="protein sequence ID" value="HIQ69454.1"/>
    <property type="molecule type" value="Genomic_DNA"/>
</dbReference>
<reference evidence="4" key="1">
    <citation type="submission" date="2020-10" db="EMBL/GenBank/DDBJ databases">
        <authorList>
            <person name="Gilroy R."/>
        </authorList>
    </citation>
    <scope>NUCLEOTIDE SEQUENCE</scope>
    <source>
        <strain evidence="4">ChiSjej2B20-13462</strain>
    </source>
</reference>
<dbReference type="Pfam" id="PF06725">
    <property type="entry name" value="3D"/>
    <property type="match status" value="1"/>
</dbReference>
<organism evidence="4 5">
    <name type="scientific">Candidatus Avoscillospira stercorigallinarum</name>
    <dbReference type="NCBI Taxonomy" id="2840708"/>
    <lineage>
        <taxon>Bacteria</taxon>
        <taxon>Bacillati</taxon>
        <taxon>Bacillota</taxon>
        <taxon>Clostridia</taxon>
        <taxon>Eubacteriales</taxon>
        <taxon>Oscillospiraceae</taxon>
        <taxon>Oscillospiraceae incertae sedis</taxon>
        <taxon>Candidatus Avoscillospira</taxon>
    </lineage>
</organism>
<evidence type="ECO:0000313" key="5">
    <source>
        <dbReference type="Proteomes" id="UP000886874"/>
    </source>
</evidence>
<dbReference type="PROSITE" id="PS51109">
    <property type="entry name" value="G5"/>
    <property type="match status" value="1"/>
</dbReference>
<keyword evidence="1 2" id="KW-0732">Signal</keyword>
<dbReference type="PANTHER" id="PTHR39160">
    <property type="entry name" value="CELL WALL-BINDING PROTEIN YOCH"/>
    <property type="match status" value="1"/>
</dbReference>
<accession>A0A9D1CPI3</accession>
<evidence type="ECO:0000259" key="3">
    <source>
        <dbReference type="PROSITE" id="PS51109"/>
    </source>
</evidence>
<feature type="domain" description="G5" evidence="3">
    <location>
        <begin position="149"/>
        <end position="229"/>
    </location>
</feature>
<dbReference type="InterPro" id="IPR011098">
    <property type="entry name" value="G5_dom"/>
</dbReference>
<reference evidence="4" key="2">
    <citation type="journal article" date="2021" name="PeerJ">
        <title>Extensive microbial diversity within the chicken gut microbiome revealed by metagenomics and culture.</title>
        <authorList>
            <person name="Gilroy R."/>
            <person name="Ravi A."/>
            <person name="Getino M."/>
            <person name="Pursley I."/>
            <person name="Horton D.L."/>
            <person name="Alikhan N.F."/>
            <person name="Baker D."/>
            <person name="Gharbi K."/>
            <person name="Hall N."/>
            <person name="Watson M."/>
            <person name="Adriaenssens E.M."/>
            <person name="Foster-Nyarko E."/>
            <person name="Jarju S."/>
            <person name="Secka A."/>
            <person name="Antonio M."/>
            <person name="Oren A."/>
            <person name="Chaudhuri R.R."/>
            <person name="La Ragione R."/>
            <person name="Hildebrand F."/>
            <person name="Pallen M.J."/>
        </authorList>
    </citation>
    <scope>NUCLEOTIDE SEQUENCE</scope>
    <source>
        <strain evidence="4">ChiSjej2B20-13462</strain>
    </source>
</reference>
<dbReference type="GO" id="GO:0019867">
    <property type="term" value="C:outer membrane"/>
    <property type="evidence" value="ECO:0007669"/>
    <property type="project" value="InterPro"/>
</dbReference>
<dbReference type="GO" id="GO:0009254">
    <property type="term" value="P:peptidoglycan turnover"/>
    <property type="evidence" value="ECO:0007669"/>
    <property type="project" value="InterPro"/>
</dbReference>
<dbReference type="SMART" id="SM01208">
    <property type="entry name" value="G5"/>
    <property type="match status" value="1"/>
</dbReference>
<dbReference type="GO" id="GO:0004553">
    <property type="term" value="F:hydrolase activity, hydrolyzing O-glycosyl compounds"/>
    <property type="evidence" value="ECO:0007669"/>
    <property type="project" value="InterPro"/>
</dbReference>
<sequence length="374" mass="40959">MLPVRTPTPLEQHRSGMLRWLFLALTVALAALCFSLPAFAQTKYVITDGDQVIVCMSSSSDPHVVIEQAGLELGEDDTFTTQRADGVSQIHINRVQMIYVRQGEEMTVVGSYGGSVADVLASLGITLGEHDELSCSPAAETFDGMNIRIVHREIETITYEETLPRETVTYEDSSMTPGEERVLNEGADGLCRFTAEVVYEDGVEVSRTVLSQQIVEDAKYRVVLRGVDRSLKEQERENYFQPAPVPDWAAPALSEDAALEDGVQYIPGTNQPYAYSLSCSATAYTCQSPSGITTPGMTYSGTPARVGAIAVDPSIIPLGSKLYIVSEDGQYVYGYCVAEDTGSAIKGYAVDLYYNYYDECIQFGRRAVTVYVIE</sequence>
<dbReference type="Pfam" id="PF03990">
    <property type="entry name" value="DUF348"/>
    <property type="match status" value="1"/>
</dbReference>
<evidence type="ECO:0000313" key="4">
    <source>
        <dbReference type="EMBL" id="HIQ69454.1"/>
    </source>
</evidence>
<dbReference type="Pfam" id="PF07501">
    <property type="entry name" value="G5"/>
    <property type="match status" value="1"/>
</dbReference>